<dbReference type="AlphaFoldDB" id="A0A6N4SVN9"/>
<feature type="transmembrane region" description="Helical" evidence="1">
    <location>
        <begin position="16"/>
        <end position="35"/>
    </location>
</feature>
<reference evidence="2 3" key="1">
    <citation type="journal article" date="2007" name="Appl. Environ. Microbiol.">
        <title>Genome sequence of the cellulolytic gliding bacterium Cytophaga hutchinsonii.</title>
        <authorList>
            <person name="Xie G."/>
            <person name="Bruce D.C."/>
            <person name="Challacombe J.F."/>
            <person name="Chertkov O."/>
            <person name="Detter J.C."/>
            <person name="Gilna P."/>
            <person name="Han C.S."/>
            <person name="Lucas S."/>
            <person name="Misra M."/>
            <person name="Myers G.L."/>
            <person name="Richardson P."/>
            <person name="Tapia R."/>
            <person name="Thayer N."/>
            <person name="Thompson L.S."/>
            <person name="Brettin T.S."/>
            <person name="Henrissat B."/>
            <person name="Wilson D.B."/>
            <person name="McBride M.J."/>
        </authorList>
    </citation>
    <scope>NUCLEOTIDE SEQUENCE [LARGE SCALE GENOMIC DNA]</scope>
    <source>
        <strain evidence="3">ATCC 33406 / DSM 1761 / CIP 103989 / NBRC 15051 / NCIMB 9469 / D465</strain>
    </source>
</reference>
<sequence>MRVHKKSGHVFNMSAFIFHEYFLCFKIYVSISYLIKQLKNKNAALVVKPQ</sequence>
<organism evidence="2 3">
    <name type="scientific">Cytophaga hutchinsonii (strain ATCC 33406 / DSM 1761 / CIP 103989 / NBRC 15051 / NCIMB 9469 / D465)</name>
    <dbReference type="NCBI Taxonomy" id="269798"/>
    <lineage>
        <taxon>Bacteria</taxon>
        <taxon>Pseudomonadati</taxon>
        <taxon>Bacteroidota</taxon>
        <taxon>Cytophagia</taxon>
        <taxon>Cytophagales</taxon>
        <taxon>Cytophagaceae</taxon>
        <taxon>Cytophaga</taxon>
    </lineage>
</organism>
<keyword evidence="3" id="KW-1185">Reference proteome</keyword>
<evidence type="ECO:0000256" key="1">
    <source>
        <dbReference type="SAM" id="Phobius"/>
    </source>
</evidence>
<proteinExistence type="predicted"/>
<protein>
    <submittedName>
        <fullName evidence="2">Uncharacterized protein</fullName>
    </submittedName>
</protein>
<dbReference type="EMBL" id="CP000383">
    <property type="protein sequence ID" value="ABG60489.1"/>
    <property type="molecule type" value="Genomic_DNA"/>
</dbReference>
<name>A0A6N4SVN9_CYTH3</name>
<keyword evidence="1" id="KW-0812">Transmembrane</keyword>
<evidence type="ECO:0000313" key="2">
    <source>
        <dbReference type="EMBL" id="ABG60489.1"/>
    </source>
</evidence>
<keyword evidence="1" id="KW-0472">Membrane</keyword>
<keyword evidence="1" id="KW-1133">Transmembrane helix</keyword>
<dbReference type="KEGG" id="chu:CHU_3250"/>
<dbReference type="Proteomes" id="UP000001822">
    <property type="component" value="Chromosome"/>
</dbReference>
<accession>A0A6N4SVN9</accession>
<evidence type="ECO:0000313" key="3">
    <source>
        <dbReference type="Proteomes" id="UP000001822"/>
    </source>
</evidence>
<gene>
    <name evidence="2" type="ordered locus">CHU_3250</name>
</gene>